<dbReference type="InterPro" id="IPR050428">
    <property type="entry name" value="TCS_sensor_his_kinase"/>
</dbReference>
<evidence type="ECO:0000256" key="2">
    <source>
        <dbReference type="ARBA" id="ARBA00012438"/>
    </source>
</evidence>
<comment type="catalytic activity">
    <reaction evidence="1">
        <text>ATP + protein L-histidine = ADP + protein N-phospho-L-histidine.</text>
        <dbReference type="EC" id="2.7.13.3"/>
    </reaction>
</comment>
<dbReference type="Pfam" id="PF02518">
    <property type="entry name" value="HATPase_c"/>
    <property type="match status" value="1"/>
</dbReference>
<dbReference type="Gene3D" id="3.30.565.10">
    <property type="entry name" value="Histidine kinase-like ATPase, C-terminal domain"/>
    <property type="match status" value="1"/>
</dbReference>
<feature type="transmembrane region" description="Helical" evidence="8">
    <location>
        <begin position="179"/>
        <end position="198"/>
    </location>
</feature>
<evidence type="ECO:0000256" key="4">
    <source>
        <dbReference type="ARBA" id="ARBA00022679"/>
    </source>
</evidence>
<dbReference type="EMBL" id="ADCP02000001">
    <property type="protein sequence ID" value="EFV44748.2"/>
    <property type="molecule type" value="Genomic_DNA"/>
</dbReference>
<dbReference type="InterPro" id="IPR003594">
    <property type="entry name" value="HATPase_dom"/>
</dbReference>
<organism evidence="10 11">
    <name type="scientific">Bilophila wadsworthia (strain 3_1_6)</name>
    <dbReference type="NCBI Taxonomy" id="563192"/>
    <lineage>
        <taxon>Bacteria</taxon>
        <taxon>Pseudomonadati</taxon>
        <taxon>Thermodesulfobacteriota</taxon>
        <taxon>Desulfovibrionia</taxon>
        <taxon>Desulfovibrionales</taxon>
        <taxon>Desulfovibrionaceae</taxon>
        <taxon>Bilophila</taxon>
    </lineage>
</organism>
<dbReference type="AlphaFoldDB" id="E5Y5M3"/>
<dbReference type="RefSeq" id="WP_016360838.1">
    <property type="nucleotide sequence ID" value="NZ_KE150238.1"/>
</dbReference>
<evidence type="ECO:0000256" key="7">
    <source>
        <dbReference type="ARBA" id="ARBA00022989"/>
    </source>
</evidence>
<dbReference type="STRING" id="563192.HMPREF0179_01486"/>
<protein>
    <recommendedName>
        <fullName evidence="2">histidine kinase</fullName>
        <ecNumber evidence="2">2.7.13.3</ecNumber>
    </recommendedName>
</protein>
<keyword evidence="8" id="KW-0472">Membrane</keyword>
<evidence type="ECO:0000256" key="6">
    <source>
        <dbReference type="ARBA" id="ARBA00022777"/>
    </source>
</evidence>
<dbReference type="SMART" id="SM00388">
    <property type="entry name" value="HisKA"/>
    <property type="match status" value="1"/>
</dbReference>
<keyword evidence="7 8" id="KW-1133">Transmembrane helix</keyword>
<sequence length="460" mass="51979">MNKTSSFLNGLCAGCSALWRAIFLFRPLAALRNRVARRVRTRSLSRRIAEAFLVLTLVTGGIFSLSAYLSYDYAITHVIRWHMEPIMRLLIAAEEGHTLRKGERLSVDSELLAKELKVKWYVGEAIPDDLRPERSKVRELVRIKRDRYAMTYRDKEGQEYAIVGKIKDLDDLEEVMADIALACVVGSLIGAGLLAYWLSRRLVSPLVELTGKVNRGEALDDTLLFSRDDEVGDLARAFAEREQALQEFLNREQLFTGDVSHELRTPLTVLQGGVEILESRLSGDDKLLPIVGRMQRTVASMTAMVGTMLLLARKPEQLEFRPFDLCVLARQEEVEIRERLRGRPVTFSSLLPDRLTVLGSPELAAMVLHNLLDNACRYTEQGRILLEFRADEMLLTDTAPVIDPDVRTRMFERGVRGTSKSPGSGLGLSLVLRGCERLGWKVAHEHWEGGNRFRVRFSQG</sequence>
<evidence type="ECO:0000313" key="11">
    <source>
        <dbReference type="Proteomes" id="UP000006034"/>
    </source>
</evidence>
<evidence type="ECO:0000256" key="1">
    <source>
        <dbReference type="ARBA" id="ARBA00000085"/>
    </source>
</evidence>
<evidence type="ECO:0000313" key="10">
    <source>
        <dbReference type="EMBL" id="EFV44748.2"/>
    </source>
</evidence>
<gene>
    <name evidence="10" type="ORF">HMPREF0179_01486</name>
</gene>
<reference evidence="10 11" key="2">
    <citation type="submission" date="2013-04" db="EMBL/GenBank/DDBJ databases">
        <title>The Genome Sequence of Bilophila wadsworthia 3_1_6.</title>
        <authorList>
            <consortium name="The Broad Institute Genomics Platform"/>
            <person name="Earl A."/>
            <person name="Ward D."/>
            <person name="Feldgarden M."/>
            <person name="Gevers D."/>
            <person name="Sibley C."/>
            <person name="Strauss J."/>
            <person name="Allen-Vercoe E."/>
            <person name="Walker B."/>
            <person name="Young S."/>
            <person name="Zeng Q."/>
            <person name="Gargeya S."/>
            <person name="Fitzgerald M."/>
            <person name="Haas B."/>
            <person name="Abouelleil A."/>
            <person name="Allen A.W."/>
            <person name="Alvarado L."/>
            <person name="Arachchi H.M."/>
            <person name="Berlin A.M."/>
            <person name="Chapman S.B."/>
            <person name="Gainer-Dewar J."/>
            <person name="Goldberg J."/>
            <person name="Griggs A."/>
            <person name="Gujja S."/>
            <person name="Hansen M."/>
            <person name="Howarth C."/>
            <person name="Imamovic A."/>
            <person name="Ireland A."/>
            <person name="Larimer J."/>
            <person name="McCowan C."/>
            <person name="Murphy C."/>
            <person name="Pearson M."/>
            <person name="Poon T.W."/>
            <person name="Priest M."/>
            <person name="Roberts A."/>
            <person name="Saif S."/>
            <person name="Shea T."/>
            <person name="Sisk P."/>
            <person name="Sykes S."/>
            <person name="Wortman J."/>
            <person name="Nusbaum C."/>
            <person name="Birren B."/>
        </authorList>
    </citation>
    <scope>NUCLEOTIDE SEQUENCE [LARGE SCALE GENOMIC DNA]</scope>
    <source>
        <strain evidence="10 11">3_1_6</strain>
    </source>
</reference>
<dbReference type="Proteomes" id="UP000006034">
    <property type="component" value="Unassembled WGS sequence"/>
</dbReference>
<dbReference type="Gene3D" id="1.10.287.130">
    <property type="match status" value="1"/>
</dbReference>
<feature type="transmembrane region" description="Helical" evidence="8">
    <location>
        <begin position="6"/>
        <end position="28"/>
    </location>
</feature>
<accession>E5Y5M3</accession>
<dbReference type="GO" id="GO:0000155">
    <property type="term" value="F:phosphorelay sensor kinase activity"/>
    <property type="evidence" value="ECO:0007669"/>
    <property type="project" value="InterPro"/>
</dbReference>
<dbReference type="Pfam" id="PF00512">
    <property type="entry name" value="HisKA"/>
    <property type="match status" value="1"/>
</dbReference>
<evidence type="ECO:0000256" key="5">
    <source>
        <dbReference type="ARBA" id="ARBA00022692"/>
    </source>
</evidence>
<keyword evidence="11" id="KW-1185">Reference proteome</keyword>
<dbReference type="eggNOG" id="COG2205">
    <property type="taxonomic scope" value="Bacteria"/>
</dbReference>
<dbReference type="Gene3D" id="6.10.340.10">
    <property type="match status" value="1"/>
</dbReference>
<dbReference type="PROSITE" id="PS50109">
    <property type="entry name" value="HIS_KIN"/>
    <property type="match status" value="1"/>
</dbReference>
<dbReference type="PANTHER" id="PTHR45436">
    <property type="entry name" value="SENSOR HISTIDINE KINASE YKOH"/>
    <property type="match status" value="1"/>
</dbReference>
<dbReference type="OrthoDB" id="9121563at2"/>
<name>E5Y5M3_BILW3</name>
<dbReference type="InterPro" id="IPR036097">
    <property type="entry name" value="HisK_dim/P_sf"/>
</dbReference>
<dbReference type="InterPro" id="IPR005467">
    <property type="entry name" value="His_kinase_dom"/>
</dbReference>
<dbReference type="SUPFAM" id="SSF47384">
    <property type="entry name" value="Homodimeric domain of signal transducing histidine kinase"/>
    <property type="match status" value="1"/>
</dbReference>
<dbReference type="HOGENOM" id="CLU_000445_89_37_7"/>
<dbReference type="GeneID" id="78086607"/>
<dbReference type="InterPro" id="IPR036890">
    <property type="entry name" value="HATPase_C_sf"/>
</dbReference>
<evidence type="ECO:0000259" key="9">
    <source>
        <dbReference type="PROSITE" id="PS50109"/>
    </source>
</evidence>
<keyword evidence="5 8" id="KW-0812">Transmembrane</keyword>
<keyword evidence="4" id="KW-0808">Transferase</keyword>
<keyword evidence="3" id="KW-0597">Phosphoprotein</keyword>
<dbReference type="CDD" id="cd00082">
    <property type="entry name" value="HisKA"/>
    <property type="match status" value="1"/>
</dbReference>
<proteinExistence type="predicted"/>
<evidence type="ECO:0000256" key="3">
    <source>
        <dbReference type="ARBA" id="ARBA00022553"/>
    </source>
</evidence>
<keyword evidence="6" id="KW-0418">Kinase</keyword>
<dbReference type="CDD" id="cd00075">
    <property type="entry name" value="HATPase"/>
    <property type="match status" value="1"/>
</dbReference>
<dbReference type="SUPFAM" id="SSF55874">
    <property type="entry name" value="ATPase domain of HSP90 chaperone/DNA topoisomerase II/histidine kinase"/>
    <property type="match status" value="1"/>
</dbReference>
<feature type="transmembrane region" description="Helical" evidence="8">
    <location>
        <begin position="48"/>
        <end position="71"/>
    </location>
</feature>
<dbReference type="InterPro" id="IPR003661">
    <property type="entry name" value="HisK_dim/P_dom"/>
</dbReference>
<dbReference type="SMART" id="SM00387">
    <property type="entry name" value="HATPase_c"/>
    <property type="match status" value="1"/>
</dbReference>
<dbReference type="EC" id="2.7.13.3" evidence="2"/>
<evidence type="ECO:0000256" key="8">
    <source>
        <dbReference type="SAM" id="Phobius"/>
    </source>
</evidence>
<dbReference type="GO" id="GO:0005886">
    <property type="term" value="C:plasma membrane"/>
    <property type="evidence" value="ECO:0007669"/>
    <property type="project" value="TreeGrafter"/>
</dbReference>
<reference evidence="10 11" key="1">
    <citation type="submission" date="2010-10" db="EMBL/GenBank/DDBJ databases">
        <authorList>
            <consortium name="The Broad Institute Genome Sequencing Platform"/>
            <person name="Ward D."/>
            <person name="Earl A."/>
            <person name="Feldgarden M."/>
            <person name="Young S.K."/>
            <person name="Gargeya S."/>
            <person name="Zeng Q."/>
            <person name="Alvarado L."/>
            <person name="Berlin A."/>
            <person name="Bochicchio J."/>
            <person name="Chapman S.B."/>
            <person name="Chen Z."/>
            <person name="Freedman E."/>
            <person name="Gellesch M."/>
            <person name="Goldberg J."/>
            <person name="Griggs A."/>
            <person name="Gujja S."/>
            <person name="Heilman E."/>
            <person name="Heiman D."/>
            <person name="Howarth C."/>
            <person name="Mehta T."/>
            <person name="Neiman D."/>
            <person name="Pearson M."/>
            <person name="Roberts A."/>
            <person name="Saif S."/>
            <person name="Shea T."/>
            <person name="Shenoy N."/>
            <person name="Sisk P."/>
            <person name="Stolte C."/>
            <person name="Sykes S."/>
            <person name="White J."/>
            <person name="Yandava C."/>
            <person name="Allen-Vercoe E."/>
            <person name="Sibley C."/>
            <person name="Ambrose C.E."/>
            <person name="Strauss J."/>
            <person name="Daigneault M."/>
            <person name="Haas B."/>
            <person name="Nusbaum C."/>
            <person name="Birren B."/>
        </authorList>
    </citation>
    <scope>NUCLEOTIDE SEQUENCE [LARGE SCALE GENOMIC DNA]</scope>
    <source>
        <strain evidence="10 11">3_1_6</strain>
    </source>
</reference>
<dbReference type="PANTHER" id="PTHR45436:SF16">
    <property type="entry name" value="HISTIDINE KINASE"/>
    <property type="match status" value="1"/>
</dbReference>
<feature type="domain" description="Histidine kinase" evidence="9">
    <location>
        <begin position="258"/>
        <end position="460"/>
    </location>
</feature>
<comment type="caution">
    <text evidence="10">The sequence shown here is derived from an EMBL/GenBank/DDBJ whole genome shotgun (WGS) entry which is preliminary data.</text>
</comment>